<evidence type="ECO:0000313" key="2">
    <source>
        <dbReference type="Proteomes" id="UP000000226"/>
    </source>
</evidence>
<name>V7B0I9_PHAVU</name>
<dbReference type="SMR" id="V7B0I9"/>
<dbReference type="Gramene" id="ESW11407">
    <property type="protein sequence ID" value="ESW11407"/>
    <property type="gene ID" value="PHAVU_008G027400g"/>
</dbReference>
<proteinExistence type="predicted"/>
<sequence>MGEVEQHPELLPAEIFSFIPVYQDCTLYHPTNFTIRPPSICTWYRRTSSVVVETPTIINSLTSSSAAVLRPLLSCKKSAANDLPEHRENQLPPPSH</sequence>
<evidence type="ECO:0000313" key="1">
    <source>
        <dbReference type="EMBL" id="ESW11407.1"/>
    </source>
</evidence>
<organism evidence="1 2">
    <name type="scientific">Phaseolus vulgaris</name>
    <name type="common">Kidney bean</name>
    <name type="synonym">French bean</name>
    <dbReference type="NCBI Taxonomy" id="3885"/>
    <lineage>
        <taxon>Eukaryota</taxon>
        <taxon>Viridiplantae</taxon>
        <taxon>Streptophyta</taxon>
        <taxon>Embryophyta</taxon>
        <taxon>Tracheophyta</taxon>
        <taxon>Spermatophyta</taxon>
        <taxon>Magnoliopsida</taxon>
        <taxon>eudicotyledons</taxon>
        <taxon>Gunneridae</taxon>
        <taxon>Pentapetalae</taxon>
        <taxon>rosids</taxon>
        <taxon>fabids</taxon>
        <taxon>Fabales</taxon>
        <taxon>Fabaceae</taxon>
        <taxon>Papilionoideae</taxon>
        <taxon>50 kb inversion clade</taxon>
        <taxon>NPAAA clade</taxon>
        <taxon>indigoferoid/millettioid clade</taxon>
        <taxon>Phaseoleae</taxon>
        <taxon>Phaseolus</taxon>
    </lineage>
</organism>
<reference evidence="2" key="1">
    <citation type="journal article" date="2014" name="Nat. Genet.">
        <title>A reference genome for common bean and genome-wide analysis of dual domestications.</title>
        <authorList>
            <person name="Schmutz J."/>
            <person name="McClean P.E."/>
            <person name="Mamidi S."/>
            <person name="Wu G.A."/>
            <person name="Cannon S.B."/>
            <person name="Grimwood J."/>
            <person name="Jenkins J."/>
            <person name="Shu S."/>
            <person name="Song Q."/>
            <person name="Chavarro C."/>
            <person name="Torres-Torres M."/>
            <person name="Geffroy V."/>
            <person name="Moghaddam S.M."/>
            <person name="Gao D."/>
            <person name="Abernathy B."/>
            <person name="Barry K."/>
            <person name="Blair M."/>
            <person name="Brick M.A."/>
            <person name="Chovatia M."/>
            <person name="Gepts P."/>
            <person name="Goodstein D.M."/>
            <person name="Gonzales M."/>
            <person name="Hellsten U."/>
            <person name="Hyten D.L."/>
            <person name="Jia G."/>
            <person name="Kelly J.D."/>
            <person name="Kudrna D."/>
            <person name="Lee R."/>
            <person name="Richard M.M."/>
            <person name="Miklas P.N."/>
            <person name="Osorno J.M."/>
            <person name="Rodrigues J."/>
            <person name="Thareau V."/>
            <person name="Urrea C.A."/>
            <person name="Wang M."/>
            <person name="Yu Y."/>
            <person name="Zhang M."/>
            <person name="Wing R.A."/>
            <person name="Cregan P.B."/>
            <person name="Rokhsar D.S."/>
            <person name="Jackson S.A."/>
        </authorList>
    </citation>
    <scope>NUCLEOTIDE SEQUENCE [LARGE SCALE GENOMIC DNA]</scope>
    <source>
        <strain evidence="2">cv. G19833</strain>
    </source>
</reference>
<keyword evidence="2" id="KW-1185">Reference proteome</keyword>
<dbReference type="Proteomes" id="UP000000226">
    <property type="component" value="Chromosome 8"/>
</dbReference>
<gene>
    <name evidence="1" type="ORF">PHAVU_008G027400g</name>
</gene>
<protein>
    <submittedName>
        <fullName evidence="1">Uncharacterized protein</fullName>
    </submittedName>
</protein>
<dbReference type="EMBL" id="CM002295">
    <property type="protein sequence ID" value="ESW11407.1"/>
    <property type="molecule type" value="Genomic_DNA"/>
</dbReference>
<accession>V7B0I9</accession>
<dbReference type="AlphaFoldDB" id="V7B0I9"/>